<sequence length="222" mass="25152">MDKTGSFCYDIFMERYVLDANLFFNMEAGLGLGEKTESVVKNLTSIAKKLKTNKKSEFFMPPRVVDEFLSFFPNKEQLFLKDLLSAVSVKSPDIGKITFSAQVFYELVGDIRQRSYQGLRVGEEEIEKAGKTMLGKGSLSPKDFQIQVGSVVKKFRERYRQATRFGFLDSLADLDLIVLAKELDAFLVSTDEGVLRWGRVFGVKESPVGMWKARLEGLLEEV</sequence>
<evidence type="ECO:0000256" key="3">
    <source>
        <dbReference type="ARBA" id="ARBA00022759"/>
    </source>
</evidence>
<evidence type="ECO:0000256" key="1">
    <source>
        <dbReference type="ARBA" id="ARBA00022694"/>
    </source>
</evidence>
<keyword evidence="4" id="KW-0378">Hydrolase</keyword>
<dbReference type="InterPro" id="IPR014856">
    <property type="entry name" value="RNA_free_RNase_P"/>
</dbReference>
<evidence type="ECO:0000256" key="4">
    <source>
        <dbReference type="ARBA" id="ARBA00022801"/>
    </source>
</evidence>
<reference evidence="5 6" key="1">
    <citation type="journal article" date="2016" name="Nat. Commun.">
        <title>Thousands of microbial genomes shed light on interconnected biogeochemical processes in an aquifer system.</title>
        <authorList>
            <person name="Anantharaman K."/>
            <person name="Brown C.T."/>
            <person name="Hug L.A."/>
            <person name="Sharon I."/>
            <person name="Castelle C.J."/>
            <person name="Probst A.J."/>
            <person name="Thomas B.C."/>
            <person name="Singh A."/>
            <person name="Wilkins M.J."/>
            <person name="Karaoz U."/>
            <person name="Brodie E.L."/>
            <person name="Williams K.H."/>
            <person name="Hubbard S.S."/>
            <person name="Banfield J.F."/>
        </authorList>
    </citation>
    <scope>NUCLEOTIDE SEQUENCE [LARGE SCALE GENOMIC DNA]</scope>
</reference>
<dbReference type="NCBIfam" id="TIGR03875">
    <property type="entry name" value="RNA_lig_partner"/>
    <property type="match status" value="1"/>
</dbReference>
<dbReference type="GO" id="GO:0004519">
    <property type="term" value="F:endonuclease activity"/>
    <property type="evidence" value="ECO:0007669"/>
    <property type="project" value="UniProtKB-KW"/>
</dbReference>
<evidence type="ECO:0000256" key="2">
    <source>
        <dbReference type="ARBA" id="ARBA00022722"/>
    </source>
</evidence>
<keyword evidence="5" id="KW-0436">Ligase</keyword>
<dbReference type="AlphaFoldDB" id="A0A1F7GJY3"/>
<dbReference type="Pfam" id="PF08745">
    <property type="entry name" value="PIN_5"/>
    <property type="match status" value="1"/>
</dbReference>
<keyword evidence="2" id="KW-0540">Nuclease</keyword>
<dbReference type="GO" id="GO:0016787">
    <property type="term" value="F:hydrolase activity"/>
    <property type="evidence" value="ECO:0007669"/>
    <property type="project" value="UniProtKB-KW"/>
</dbReference>
<dbReference type="Proteomes" id="UP000177026">
    <property type="component" value="Unassembled WGS sequence"/>
</dbReference>
<name>A0A1F7GJY3_9BACT</name>
<protein>
    <submittedName>
        <fullName evidence="5">RNA ligase partner protein</fullName>
    </submittedName>
</protein>
<dbReference type="CDD" id="cd18691">
    <property type="entry name" value="PIN_VapC-like"/>
    <property type="match status" value="1"/>
</dbReference>
<dbReference type="GO" id="GO:0016874">
    <property type="term" value="F:ligase activity"/>
    <property type="evidence" value="ECO:0007669"/>
    <property type="project" value="UniProtKB-KW"/>
</dbReference>
<evidence type="ECO:0000313" key="5">
    <source>
        <dbReference type="EMBL" id="OGK19241.1"/>
    </source>
</evidence>
<keyword evidence="3" id="KW-0255">Endonuclease</keyword>
<dbReference type="PANTHER" id="PTHR41173:SF1">
    <property type="entry name" value="RNA-FREE RIBONUCLEASE P"/>
    <property type="match status" value="1"/>
</dbReference>
<accession>A0A1F7GJY3</accession>
<comment type="caution">
    <text evidence="5">The sequence shown here is derived from an EMBL/GenBank/DDBJ whole genome shotgun (WGS) entry which is preliminary data.</text>
</comment>
<organism evidence="5 6">
    <name type="scientific">Candidatus Roizmanbacteria bacterium RIFCSPHIGHO2_01_FULL_39_8</name>
    <dbReference type="NCBI Taxonomy" id="1802033"/>
    <lineage>
        <taxon>Bacteria</taxon>
        <taxon>Candidatus Roizmaniibacteriota</taxon>
    </lineage>
</organism>
<evidence type="ECO:0000313" key="6">
    <source>
        <dbReference type="Proteomes" id="UP000177026"/>
    </source>
</evidence>
<keyword evidence="1" id="KW-0819">tRNA processing</keyword>
<gene>
    <name evidence="5" type="ORF">A2866_05775</name>
</gene>
<dbReference type="EMBL" id="MFZI01000052">
    <property type="protein sequence ID" value="OGK19241.1"/>
    <property type="molecule type" value="Genomic_DNA"/>
</dbReference>
<proteinExistence type="predicted"/>
<dbReference type="PANTHER" id="PTHR41173">
    <property type="entry name" value="UPF0278 PROTEIN TK1425"/>
    <property type="match status" value="1"/>
</dbReference>
<dbReference type="GO" id="GO:0008033">
    <property type="term" value="P:tRNA processing"/>
    <property type="evidence" value="ECO:0007669"/>
    <property type="project" value="UniProtKB-KW"/>
</dbReference>